<gene>
    <name evidence="1" type="ORF">BDQ12DRAFT_765952</name>
</gene>
<dbReference type="Proteomes" id="UP000308652">
    <property type="component" value="Unassembled WGS sequence"/>
</dbReference>
<evidence type="ECO:0000313" key="1">
    <source>
        <dbReference type="EMBL" id="TFK33834.1"/>
    </source>
</evidence>
<dbReference type="EMBL" id="ML213641">
    <property type="protein sequence ID" value="TFK33834.1"/>
    <property type="molecule type" value="Genomic_DNA"/>
</dbReference>
<protein>
    <submittedName>
        <fullName evidence="1">Uncharacterized protein</fullName>
    </submittedName>
</protein>
<organism evidence="1 2">
    <name type="scientific">Crucibulum laeve</name>
    <dbReference type="NCBI Taxonomy" id="68775"/>
    <lineage>
        <taxon>Eukaryota</taxon>
        <taxon>Fungi</taxon>
        <taxon>Dikarya</taxon>
        <taxon>Basidiomycota</taxon>
        <taxon>Agaricomycotina</taxon>
        <taxon>Agaricomycetes</taxon>
        <taxon>Agaricomycetidae</taxon>
        <taxon>Agaricales</taxon>
        <taxon>Agaricineae</taxon>
        <taxon>Nidulariaceae</taxon>
        <taxon>Crucibulum</taxon>
    </lineage>
</organism>
<feature type="non-terminal residue" evidence="1">
    <location>
        <position position="1"/>
    </location>
</feature>
<keyword evidence="2" id="KW-1185">Reference proteome</keyword>
<dbReference type="AlphaFoldDB" id="A0A5C3LL71"/>
<reference evidence="1 2" key="1">
    <citation type="journal article" date="2019" name="Nat. Ecol. Evol.">
        <title>Megaphylogeny resolves global patterns of mushroom evolution.</title>
        <authorList>
            <person name="Varga T."/>
            <person name="Krizsan K."/>
            <person name="Foldi C."/>
            <person name="Dima B."/>
            <person name="Sanchez-Garcia M."/>
            <person name="Sanchez-Ramirez S."/>
            <person name="Szollosi G.J."/>
            <person name="Szarkandi J.G."/>
            <person name="Papp V."/>
            <person name="Albert L."/>
            <person name="Andreopoulos W."/>
            <person name="Angelini C."/>
            <person name="Antonin V."/>
            <person name="Barry K.W."/>
            <person name="Bougher N.L."/>
            <person name="Buchanan P."/>
            <person name="Buyck B."/>
            <person name="Bense V."/>
            <person name="Catcheside P."/>
            <person name="Chovatia M."/>
            <person name="Cooper J."/>
            <person name="Damon W."/>
            <person name="Desjardin D."/>
            <person name="Finy P."/>
            <person name="Geml J."/>
            <person name="Haridas S."/>
            <person name="Hughes K."/>
            <person name="Justo A."/>
            <person name="Karasinski D."/>
            <person name="Kautmanova I."/>
            <person name="Kiss B."/>
            <person name="Kocsube S."/>
            <person name="Kotiranta H."/>
            <person name="LaButti K.M."/>
            <person name="Lechner B.E."/>
            <person name="Liimatainen K."/>
            <person name="Lipzen A."/>
            <person name="Lukacs Z."/>
            <person name="Mihaltcheva S."/>
            <person name="Morgado L.N."/>
            <person name="Niskanen T."/>
            <person name="Noordeloos M.E."/>
            <person name="Ohm R.A."/>
            <person name="Ortiz-Santana B."/>
            <person name="Ovrebo C."/>
            <person name="Racz N."/>
            <person name="Riley R."/>
            <person name="Savchenko A."/>
            <person name="Shiryaev A."/>
            <person name="Soop K."/>
            <person name="Spirin V."/>
            <person name="Szebenyi C."/>
            <person name="Tomsovsky M."/>
            <person name="Tulloss R.E."/>
            <person name="Uehling J."/>
            <person name="Grigoriev I.V."/>
            <person name="Vagvolgyi C."/>
            <person name="Papp T."/>
            <person name="Martin F.M."/>
            <person name="Miettinen O."/>
            <person name="Hibbett D.S."/>
            <person name="Nagy L.G."/>
        </authorList>
    </citation>
    <scope>NUCLEOTIDE SEQUENCE [LARGE SCALE GENOMIC DNA]</scope>
    <source>
        <strain evidence="1 2">CBS 166.37</strain>
    </source>
</reference>
<proteinExistence type="predicted"/>
<name>A0A5C3LL71_9AGAR</name>
<accession>A0A5C3LL71</accession>
<evidence type="ECO:0000313" key="2">
    <source>
        <dbReference type="Proteomes" id="UP000308652"/>
    </source>
</evidence>
<sequence>DWSTPCSEIRITHQSLQCLEIYDPKNLPQAGSADPHELIQQLYLPELSELYLSLEFVNTAVIHDLIKRSRCNLRILCIDATSRTSGEVLSVLVMTPMLHECELKGIPLSASLKYLVSNEKKRPLIPLVQKFIFKDWDTGIDLVRKITSYRIDSANCPSVKSFSEGAIEFPDLGHTRRAYYKLLGCTAEPEKDPNCSKIMAEPENVNLCLERIATIYIKFFGILETLRRISASQPDVRTQTSDHEAICILSDRADALLAIWKPLVEEFDRNADWVLDNNTVRFRSRNSIDIVIQISSASILEKNVQNPSSHHVN</sequence>